<dbReference type="Pfam" id="PF00496">
    <property type="entry name" value="SBP_bac_5"/>
    <property type="match status" value="1"/>
</dbReference>
<sequence>MRSTREALARITLGAVVVTAVLASQLSFAQTTRDDVITDAIIGEPPGLDPLLTTTDVVASPSEHIFETLFTFDSHWKVRPLLAENMPTTSADGLTYTISIRKGVTFQDGTKMTVEDVVASLKRWERAATLGKGSANFGIEKIDATDDHTISIKLKEPYAPLLALLAYPESAAIIVPQKNIKGDQLTALVGTGPYSLAEHKADQYIKLVRFKGYVSRKEPADGTFGERKQLPSEIDFIPVPDNNTRVEGAVAGQYDYADGLPIEAYDRLQKSGKSAPVLLPDLGWPFFAFNLRAGPMSHLKLRQAVAAALCPADMLQAAFGDKKFYNLDAALYPKSYGWHNEEGAQVYNQHDPQKAAKLLKEGGYDGAPLRILTSHQYEFHYQMAEVAKACLEEAGFKVQLDVVDWATLTQRRGNPKLWDI</sequence>
<dbReference type="PANTHER" id="PTHR30290">
    <property type="entry name" value="PERIPLASMIC BINDING COMPONENT OF ABC TRANSPORTER"/>
    <property type="match status" value="1"/>
</dbReference>
<accession>A0A1H7EIM5</accession>
<gene>
    <name evidence="5" type="ORF">SAMN05192539_10691</name>
</gene>
<feature type="domain" description="Solute-binding protein family 5" evidence="4">
    <location>
        <begin position="77"/>
        <end position="412"/>
    </location>
</feature>
<evidence type="ECO:0000256" key="1">
    <source>
        <dbReference type="ARBA" id="ARBA00005695"/>
    </source>
</evidence>
<dbReference type="RefSeq" id="WP_090873973.1">
    <property type="nucleotide sequence ID" value="NZ_FNYE01000069.1"/>
</dbReference>
<dbReference type="InterPro" id="IPR000914">
    <property type="entry name" value="SBP_5_dom"/>
</dbReference>
<dbReference type="GO" id="GO:0015833">
    <property type="term" value="P:peptide transport"/>
    <property type="evidence" value="ECO:0007669"/>
    <property type="project" value="TreeGrafter"/>
</dbReference>
<evidence type="ECO:0000256" key="2">
    <source>
        <dbReference type="ARBA" id="ARBA00022729"/>
    </source>
</evidence>
<name>A0A1H7EIM5_9BURK</name>
<evidence type="ECO:0000313" key="5">
    <source>
        <dbReference type="EMBL" id="SEK13464.1"/>
    </source>
</evidence>
<keyword evidence="6" id="KW-1185">Reference proteome</keyword>
<comment type="similarity">
    <text evidence="1">Belongs to the bacterial solute-binding protein 5 family.</text>
</comment>
<feature type="chain" id="PRO_5011737478" evidence="3">
    <location>
        <begin position="30"/>
        <end position="420"/>
    </location>
</feature>
<dbReference type="Gene3D" id="3.10.105.10">
    <property type="entry name" value="Dipeptide-binding Protein, Domain 3"/>
    <property type="match status" value="1"/>
</dbReference>
<dbReference type="OrthoDB" id="9801799at2"/>
<evidence type="ECO:0000259" key="4">
    <source>
        <dbReference type="Pfam" id="PF00496"/>
    </source>
</evidence>
<dbReference type="PANTHER" id="PTHR30290:SF38">
    <property type="entry name" value="D,D-DIPEPTIDE-BINDING PERIPLASMIC PROTEIN DDPA-RELATED"/>
    <property type="match status" value="1"/>
</dbReference>
<dbReference type="InterPro" id="IPR039424">
    <property type="entry name" value="SBP_5"/>
</dbReference>
<keyword evidence="2 3" id="KW-0732">Signal</keyword>
<dbReference type="Proteomes" id="UP000198866">
    <property type="component" value="Unassembled WGS sequence"/>
</dbReference>
<dbReference type="Gene3D" id="3.40.190.10">
    <property type="entry name" value="Periplasmic binding protein-like II"/>
    <property type="match status" value="1"/>
</dbReference>
<protein>
    <submittedName>
        <fullName evidence="5">Peptide/nickel transport system substrate-binding protein</fullName>
    </submittedName>
</protein>
<dbReference type="STRING" id="667676.SAMN05192539_10691"/>
<organism evidence="5 6">
    <name type="scientific">Paraburkholderia diazotrophica</name>
    <dbReference type="NCBI Taxonomy" id="667676"/>
    <lineage>
        <taxon>Bacteria</taxon>
        <taxon>Pseudomonadati</taxon>
        <taxon>Pseudomonadota</taxon>
        <taxon>Betaproteobacteria</taxon>
        <taxon>Burkholderiales</taxon>
        <taxon>Burkholderiaceae</taxon>
        <taxon>Paraburkholderia</taxon>
    </lineage>
</organism>
<dbReference type="EMBL" id="FNYE01000069">
    <property type="protein sequence ID" value="SEK13464.1"/>
    <property type="molecule type" value="Genomic_DNA"/>
</dbReference>
<evidence type="ECO:0000313" key="6">
    <source>
        <dbReference type="Proteomes" id="UP000198866"/>
    </source>
</evidence>
<dbReference type="AlphaFoldDB" id="A0A1H7EIM5"/>
<evidence type="ECO:0000256" key="3">
    <source>
        <dbReference type="SAM" id="SignalP"/>
    </source>
</evidence>
<feature type="non-terminal residue" evidence="5">
    <location>
        <position position="420"/>
    </location>
</feature>
<feature type="signal peptide" evidence="3">
    <location>
        <begin position="1"/>
        <end position="29"/>
    </location>
</feature>
<dbReference type="SUPFAM" id="SSF53850">
    <property type="entry name" value="Periplasmic binding protein-like II"/>
    <property type="match status" value="1"/>
</dbReference>
<reference evidence="6" key="1">
    <citation type="submission" date="2016-10" db="EMBL/GenBank/DDBJ databases">
        <authorList>
            <person name="Varghese N."/>
            <person name="Submissions S."/>
        </authorList>
    </citation>
    <scope>NUCLEOTIDE SEQUENCE [LARGE SCALE GENOMIC DNA]</scope>
    <source>
        <strain evidence="6">LMG 26031</strain>
    </source>
</reference>
<dbReference type="GO" id="GO:1904680">
    <property type="term" value="F:peptide transmembrane transporter activity"/>
    <property type="evidence" value="ECO:0007669"/>
    <property type="project" value="TreeGrafter"/>
</dbReference>
<proteinExistence type="inferred from homology"/>